<organism evidence="1 2">
    <name type="scientific">Paenibacillus allorhizosphaerae</name>
    <dbReference type="NCBI Taxonomy" id="2849866"/>
    <lineage>
        <taxon>Bacteria</taxon>
        <taxon>Bacillati</taxon>
        <taxon>Bacillota</taxon>
        <taxon>Bacilli</taxon>
        <taxon>Bacillales</taxon>
        <taxon>Paenibacillaceae</taxon>
        <taxon>Paenibacillus</taxon>
    </lineage>
</organism>
<accession>A0ABN7TZL4</accession>
<sequence length="58" mass="6798">MICNGKTLLNVGTRSINRLRFTEHYNIWSGVAILCKSVIMYLKSKKVKVNLLLFWRLN</sequence>
<proteinExistence type="predicted"/>
<comment type="caution">
    <text evidence="1">The sequence shown here is derived from an EMBL/GenBank/DDBJ whole genome shotgun (WGS) entry which is preliminary data.</text>
</comment>
<reference evidence="1 2" key="1">
    <citation type="submission" date="2021-06" db="EMBL/GenBank/DDBJ databases">
        <authorList>
            <person name="Criscuolo A."/>
        </authorList>
    </citation>
    <scope>NUCLEOTIDE SEQUENCE [LARGE SCALE GENOMIC DNA]</scope>
    <source>
        <strain evidence="2">CIP 111802</strain>
    </source>
</reference>
<evidence type="ECO:0000313" key="2">
    <source>
        <dbReference type="Proteomes" id="UP000730618"/>
    </source>
</evidence>
<dbReference type="Proteomes" id="UP000730618">
    <property type="component" value="Unassembled WGS sequence"/>
</dbReference>
<protein>
    <submittedName>
        <fullName evidence="1">Uncharacterized protein</fullName>
    </submittedName>
</protein>
<dbReference type="EMBL" id="CAJVCE010000031">
    <property type="protein sequence ID" value="CAG7656813.1"/>
    <property type="molecule type" value="Genomic_DNA"/>
</dbReference>
<name>A0ABN7TZL4_9BACL</name>
<gene>
    <name evidence="1" type="ORF">PAECIP111802_06536</name>
</gene>
<evidence type="ECO:0000313" key="1">
    <source>
        <dbReference type="EMBL" id="CAG7656813.1"/>
    </source>
</evidence>
<keyword evidence="2" id="KW-1185">Reference proteome</keyword>